<gene>
    <name evidence="14" type="ORF">Hsar01_01773</name>
</gene>
<feature type="transmembrane region" description="Helical" evidence="12">
    <location>
        <begin position="101"/>
        <end position="128"/>
    </location>
</feature>
<evidence type="ECO:0000256" key="8">
    <source>
        <dbReference type="ARBA" id="ARBA00022833"/>
    </source>
</evidence>
<keyword evidence="9 12" id="KW-1133">Transmembrane helix</keyword>
<keyword evidence="8" id="KW-0862">Zinc</keyword>
<organism evidence="14 15">
    <name type="scientific">Haloferula sargassicola</name>
    <dbReference type="NCBI Taxonomy" id="490096"/>
    <lineage>
        <taxon>Bacteria</taxon>
        <taxon>Pseudomonadati</taxon>
        <taxon>Verrucomicrobiota</taxon>
        <taxon>Verrucomicrobiia</taxon>
        <taxon>Verrucomicrobiales</taxon>
        <taxon>Verrucomicrobiaceae</taxon>
        <taxon>Haloferula</taxon>
    </lineage>
</organism>
<evidence type="ECO:0000256" key="6">
    <source>
        <dbReference type="ARBA" id="ARBA00022723"/>
    </source>
</evidence>
<keyword evidence="4" id="KW-0645">Protease</keyword>
<dbReference type="PANTHER" id="PTHR39188:SF3">
    <property type="entry name" value="STAGE IV SPORULATION PROTEIN FB"/>
    <property type="match status" value="1"/>
</dbReference>
<accession>A0ABP9ULT1</accession>
<evidence type="ECO:0000256" key="2">
    <source>
        <dbReference type="ARBA" id="ARBA00004141"/>
    </source>
</evidence>
<feature type="transmembrane region" description="Helical" evidence="12">
    <location>
        <begin position="162"/>
        <end position="181"/>
    </location>
</feature>
<evidence type="ECO:0000256" key="4">
    <source>
        <dbReference type="ARBA" id="ARBA00022670"/>
    </source>
</evidence>
<feature type="transmembrane region" description="Helical" evidence="12">
    <location>
        <begin position="202"/>
        <end position="218"/>
    </location>
</feature>
<comment type="subcellular location">
    <subcellularLocation>
        <location evidence="2">Membrane</location>
        <topology evidence="2">Multi-pass membrane protein</topology>
    </subcellularLocation>
</comment>
<protein>
    <recommendedName>
        <fullName evidence="13">Peptidase M50 domain-containing protein</fullName>
    </recommendedName>
</protein>
<dbReference type="EMBL" id="BAABRI010000008">
    <property type="protein sequence ID" value="GAA5482550.1"/>
    <property type="molecule type" value="Genomic_DNA"/>
</dbReference>
<evidence type="ECO:0000256" key="1">
    <source>
        <dbReference type="ARBA" id="ARBA00001947"/>
    </source>
</evidence>
<feature type="domain" description="Peptidase M50" evidence="13">
    <location>
        <begin position="50"/>
        <end position="203"/>
    </location>
</feature>
<keyword evidence="6" id="KW-0479">Metal-binding</keyword>
<comment type="cofactor">
    <cofactor evidence="1">
        <name>Zn(2+)</name>
        <dbReference type="ChEBI" id="CHEBI:29105"/>
    </cofactor>
</comment>
<evidence type="ECO:0000256" key="10">
    <source>
        <dbReference type="ARBA" id="ARBA00023049"/>
    </source>
</evidence>
<evidence type="ECO:0000313" key="15">
    <source>
        <dbReference type="Proteomes" id="UP001476282"/>
    </source>
</evidence>
<evidence type="ECO:0000313" key="14">
    <source>
        <dbReference type="EMBL" id="GAA5482550.1"/>
    </source>
</evidence>
<dbReference type="Proteomes" id="UP001476282">
    <property type="component" value="Unassembled WGS sequence"/>
</dbReference>
<evidence type="ECO:0000256" key="7">
    <source>
        <dbReference type="ARBA" id="ARBA00022801"/>
    </source>
</evidence>
<dbReference type="Pfam" id="PF02163">
    <property type="entry name" value="Peptidase_M50"/>
    <property type="match status" value="1"/>
</dbReference>
<evidence type="ECO:0000256" key="9">
    <source>
        <dbReference type="ARBA" id="ARBA00022989"/>
    </source>
</evidence>
<evidence type="ECO:0000256" key="11">
    <source>
        <dbReference type="ARBA" id="ARBA00023136"/>
    </source>
</evidence>
<keyword evidence="10" id="KW-0482">Metalloprotease</keyword>
<proteinExistence type="inferred from homology"/>
<feature type="transmembrane region" description="Helical" evidence="12">
    <location>
        <begin position="43"/>
        <end position="61"/>
    </location>
</feature>
<evidence type="ECO:0000256" key="12">
    <source>
        <dbReference type="SAM" id="Phobius"/>
    </source>
</evidence>
<sequence>MLRAHREIMLRFSLFGIPVTIQPWFWVTIALLGGALHSATPDALLETLIFMVVAAISILVHEFGHALTGRRLGGGYPEVVLWAFGGLAYNHGGRFTRWQRFWMILMGPGAGFLFLGLVAIALILVFGFQGGCNILTVGAIGKVVFPVSEEVLAFLQPHHRPWWVVSSVIWINLWWGLINLLPVLPLDGGRIAELWMRTPRQAYLLSATCAGGVALLFLGRGDLYATLLFGFLAFQSFKHFQELR</sequence>
<name>A0ABP9ULT1_9BACT</name>
<keyword evidence="7" id="KW-0378">Hydrolase</keyword>
<dbReference type="PANTHER" id="PTHR39188">
    <property type="entry name" value="MEMBRANE-ASSOCIATED ZINC METALLOPROTEASE M50B"/>
    <property type="match status" value="1"/>
</dbReference>
<evidence type="ECO:0000256" key="5">
    <source>
        <dbReference type="ARBA" id="ARBA00022692"/>
    </source>
</evidence>
<keyword evidence="15" id="KW-1185">Reference proteome</keyword>
<feature type="transmembrane region" description="Helical" evidence="12">
    <location>
        <begin position="12"/>
        <end position="37"/>
    </location>
</feature>
<keyword evidence="5 12" id="KW-0812">Transmembrane</keyword>
<comment type="similarity">
    <text evidence="3">Belongs to the peptidase M50B family.</text>
</comment>
<evidence type="ECO:0000256" key="3">
    <source>
        <dbReference type="ARBA" id="ARBA00007931"/>
    </source>
</evidence>
<evidence type="ECO:0000259" key="13">
    <source>
        <dbReference type="Pfam" id="PF02163"/>
    </source>
</evidence>
<comment type="caution">
    <text evidence="14">The sequence shown here is derived from an EMBL/GenBank/DDBJ whole genome shotgun (WGS) entry which is preliminary data.</text>
</comment>
<reference evidence="14 15" key="1">
    <citation type="submission" date="2024-02" db="EMBL/GenBank/DDBJ databases">
        <title>Haloferula sargassicola NBRC 104335.</title>
        <authorList>
            <person name="Ichikawa N."/>
            <person name="Katano-Makiyama Y."/>
            <person name="Hidaka K."/>
        </authorList>
    </citation>
    <scope>NUCLEOTIDE SEQUENCE [LARGE SCALE GENOMIC DNA]</scope>
    <source>
        <strain evidence="14 15">NBRC 104335</strain>
    </source>
</reference>
<keyword evidence="11 12" id="KW-0472">Membrane</keyword>
<dbReference type="InterPro" id="IPR008915">
    <property type="entry name" value="Peptidase_M50"/>
</dbReference>